<keyword evidence="9" id="KW-1185">Reference proteome</keyword>
<keyword evidence="2 6" id="KW-0812">Transmembrane</keyword>
<dbReference type="Proteomes" id="UP000030011">
    <property type="component" value="Unassembled WGS sequence"/>
</dbReference>
<keyword evidence="3 6" id="KW-1133">Transmembrane helix</keyword>
<keyword evidence="5" id="KW-0046">Antibiotic resistance</keyword>
<dbReference type="PROSITE" id="PS51012">
    <property type="entry name" value="ABC_TM2"/>
    <property type="match status" value="1"/>
</dbReference>
<dbReference type="GO" id="GO:0043190">
    <property type="term" value="C:ATP-binding cassette (ABC) transporter complex"/>
    <property type="evidence" value="ECO:0007669"/>
    <property type="project" value="InterPro"/>
</dbReference>
<dbReference type="EMBL" id="AVPK01000005">
    <property type="protein sequence ID" value="KGN37360.1"/>
    <property type="molecule type" value="Genomic_DNA"/>
</dbReference>
<dbReference type="InterPro" id="IPR047817">
    <property type="entry name" value="ABC2_TM_bact-type"/>
</dbReference>
<evidence type="ECO:0000256" key="3">
    <source>
        <dbReference type="ARBA" id="ARBA00022989"/>
    </source>
</evidence>
<evidence type="ECO:0000256" key="5">
    <source>
        <dbReference type="ARBA" id="ARBA00023251"/>
    </source>
</evidence>
<feature type="transmembrane region" description="Helical" evidence="6">
    <location>
        <begin position="182"/>
        <end position="202"/>
    </location>
</feature>
<dbReference type="eggNOG" id="COG0842">
    <property type="taxonomic scope" value="Bacteria"/>
</dbReference>
<evidence type="ECO:0000256" key="4">
    <source>
        <dbReference type="ARBA" id="ARBA00023136"/>
    </source>
</evidence>
<feature type="transmembrane region" description="Helical" evidence="6">
    <location>
        <begin position="239"/>
        <end position="257"/>
    </location>
</feature>
<keyword evidence="6" id="KW-1003">Cell membrane</keyword>
<feature type="transmembrane region" description="Helical" evidence="6">
    <location>
        <begin position="73"/>
        <end position="96"/>
    </location>
</feature>
<proteinExistence type="inferred from homology"/>
<comment type="caution">
    <text evidence="8">The sequence shown here is derived from an EMBL/GenBank/DDBJ whole genome shotgun (WGS) entry which is preliminary data.</text>
</comment>
<feature type="transmembrane region" description="Helical" evidence="6">
    <location>
        <begin position="33"/>
        <end position="53"/>
    </location>
</feature>
<reference evidence="8 9" key="1">
    <citation type="submission" date="2013-08" db="EMBL/GenBank/DDBJ databases">
        <title>The genome sequence of Knoellia subterranea.</title>
        <authorList>
            <person name="Zhu W."/>
            <person name="Wang G."/>
        </authorList>
    </citation>
    <scope>NUCLEOTIDE SEQUENCE [LARGE SCALE GENOMIC DNA]</scope>
    <source>
        <strain evidence="8 9">KCTC 19937</strain>
    </source>
</reference>
<feature type="transmembrane region" description="Helical" evidence="6">
    <location>
        <begin position="116"/>
        <end position="138"/>
    </location>
</feature>
<keyword evidence="4 6" id="KW-0472">Membrane</keyword>
<evidence type="ECO:0000259" key="7">
    <source>
        <dbReference type="PROSITE" id="PS51012"/>
    </source>
</evidence>
<dbReference type="PANTHER" id="PTHR43027">
    <property type="entry name" value="DOXORUBICIN RESISTANCE ABC TRANSPORTER PERMEASE PROTEIN DRRC-RELATED"/>
    <property type="match status" value="1"/>
</dbReference>
<evidence type="ECO:0000256" key="1">
    <source>
        <dbReference type="ARBA" id="ARBA00004141"/>
    </source>
</evidence>
<dbReference type="AlphaFoldDB" id="A0A0A0JIV7"/>
<accession>A0A0A0JIV7</accession>
<comment type="subcellular location">
    <subcellularLocation>
        <location evidence="6">Cell membrane</location>
        <topology evidence="6">Multi-pass membrane protein</topology>
    </subcellularLocation>
    <subcellularLocation>
        <location evidence="1">Membrane</location>
        <topology evidence="1">Multi-pass membrane protein</topology>
    </subcellularLocation>
</comment>
<evidence type="ECO:0000313" key="8">
    <source>
        <dbReference type="EMBL" id="KGN37360.1"/>
    </source>
</evidence>
<dbReference type="RefSeq" id="WP_035904631.1">
    <property type="nucleotide sequence ID" value="NZ_AVPK01000005.1"/>
</dbReference>
<comment type="similarity">
    <text evidence="6">Belongs to the ABC-2 integral membrane protein family.</text>
</comment>
<feature type="transmembrane region" description="Helical" evidence="6">
    <location>
        <begin position="150"/>
        <end position="175"/>
    </location>
</feature>
<sequence>MTSTAAHTSDGAQRASATSAVIRAEARLFTRELASLFWIVLFPVTLLLVLGLIPGFRDADPALGGRRVIDLYGPVVILVSMIMAGLMAMPAVVWAYRDAGILRRLRTTPVKPESLIGAQVLLHAAAVLASTLLVLIVGQLVLDTSLPQSWIGYAVAYVLVLVASFSLGSVVTALAPNARVGTTLGTIAFFASMFTAGVYYPVDGMSGTLRDTVELTPLGAATQAMNAAMVGDFPDPRHLLVVGAWALVLSLLSARFFRWE</sequence>
<dbReference type="PIRSF" id="PIRSF006648">
    <property type="entry name" value="DrrB"/>
    <property type="match status" value="1"/>
</dbReference>
<dbReference type="InterPro" id="IPR052902">
    <property type="entry name" value="ABC-2_transporter"/>
</dbReference>
<organism evidence="8 9">
    <name type="scientific">Knoellia subterranea KCTC 19937</name>
    <dbReference type="NCBI Taxonomy" id="1385521"/>
    <lineage>
        <taxon>Bacteria</taxon>
        <taxon>Bacillati</taxon>
        <taxon>Actinomycetota</taxon>
        <taxon>Actinomycetes</taxon>
        <taxon>Micrococcales</taxon>
        <taxon>Intrasporangiaceae</taxon>
        <taxon>Knoellia</taxon>
    </lineage>
</organism>
<dbReference type="STRING" id="1385521.N803_13185"/>
<keyword evidence="6" id="KW-0813">Transport</keyword>
<evidence type="ECO:0000256" key="6">
    <source>
        <dbReference type="RuleBase" id="RU361157"/>
    </source>
</evidence>
<dbReference type="Pfam" id="PF01061">
    <property type="entry name" value="ABC2_membrane"/>
    <property type="match status" value="1"/>
</dbReference>
<protein>
    <recommendedName>
        <fullName evidence="6">Transport permease protein</fullName>
    </recommendedName>
</protein>
<dbReference type="GO" id="GO:0046677">
    <property type="term" value="P:response to antibiotic"/>
    <property type="evidence" value="ECO:0007669"/>
    <property type="project" value="UniProtKB-KW"/>
</dbReference>
<dbReference type="PANTHER" id="PTHR43027:SF2">
    <property type="entry name" value="TRANSPORT PERMEASE PROTEIN"/>
    <property type="match status" value="1"/>
</dbReference>
<feature type="domain" description="ABC transmembrane type-2" evidence="7">
    <location>
        <begin position="34"/>
        <end position="260"/>
    </location>
</feature>
<dbReference type="PRINTS" id="PR00164">
    <property type="entry name" value="ABC2TRNSPORT"/>
</dbReference>
<dbReference type="InterPro" id="IPR000412">
    <property type="entry name" value="ABC_2_transport"/>
</dbReference>
<name>A0A0A0JIV7_9MICO</name>
<evidence type="ECO:0000313" key="9">
    <source>
        <dbReference type="Proteomes" id="UP000030011"/>
    </source>
</evidence>
<dbReference type="OrthoDB" id="3217868at2"/>
<dbReference type="InterPro" id="IPR013525">
    <property type="entry name" value="ABC2_TM"/>
</dbReference>
<evidence type="ECO:0000256" key="2">
    <source>
        <dbReference type="ARBA" id="ARBA00022692"/>
    </source>
</evidence>
<gene>
    <name evidence="8" type="ORF">N803_13185</name>
</gene>
<dbReference type="GO" id="GO:0140359">
    <property type="term" value="F:ABC-type transporter activity"/>
    <property type="evidence" value="ECO:0007669"/>
    <property type="project" value="InterPro"/>
</dbReference>